<evidence type="ECO:0000259" key="1">
    <source>
        <dbReference type="PROSITE" id="PS51677"/>
    </source>
</evidence>
<dbReference type="InterPro" id="IPR050248">
    <property type="entry name" value="Polysacc_deacetylase_ArnD"/>
</dbReference>
<dbReference type="InterPro" id="IPR011330">
    <property type="entry name" value="Glyco_hydro/deAcase_b/a-brl"/>
</dbReference>
<dbReference type="Pfam" id="PF01522">
    <property type="entry name" value="Polysacc_deac_1"/>
    <property type="match status" value="1"/>
</dbReference>
<dbReference type="AlphaFoldDB" id="A0A0B6WVA3"/>
<dbReference type="OrthoDB" id="9812065at2"/>
<reference evidence="2 3" key="1">
    <citation type="submission" date="2013-12" db="EMBL/GenBank/DDBJ databases">
        <authorList>
            <person name="Stott M."/>
        </authorList>
    </citation>
    <scope>NUCLEOTIDE SEQUENCE [LARGE SCALE GENOMIC DNA]</scope>
    <source>
        <strain evidence="2 3">K22</strain>
    </source>
</reference>
<proteinExistence type="predicted"/>
<dbReference type="RefSeq" id="WP_060635390.1">
    <property type="nucleotide sequence ID" value="NZ_CBXV010000004.1"/>
</dbReference>
<dbReference type="Gene3D" id="3.20.20.370">
    <property type="entry name" value="Glycoside hydrolase/deacetylase"/>
    <property type="match status" value="1"/>
</dbReference>
<keyword evidence="2" id="KW-0326">Glycosidase</keyword>
<accession>A0A0B6WVA3</accession>
<protein>
    <submittedName>
        <fullName evidence="2">Predicted xylanase/chitin deacetylase</fullName>
    </submittedName>
</protein>
<keyword evidence="3" id="KW-1185">Reference proteome</keyword>
<dbReference type="InterPro" id="IPR002509">
    <property type="entry name" value="NODB_dom"/>
</dbReference>
<dbReference type="PANTHER" id="PTHR10587:SF137">
    <property type="entry name" value="4-DEOXY-4-FORMAMIDO-L-ARABINOSE-PHOSPHOUNDECAPRENOL DEFORMYLASE ARND-RELATED"/>
    <property type="match status" value="1"/>
</dbReference>
<feature type="domain" description="NodB homology" evidence="1">
    <location>
        <begin position="43"/>
        <end position="221"/>
    </location>
</feature>
<sequence length="261" mass="30202">MNFNLQRSTQRVWRRLRRPLAYALVHLRRRTLGVVTGVETARPIVALTFDDGPHPDSTSVLLDVLHKYGARATFFMVGAMAQAYPRLVERVALAGHAIGNHTFDHLSLAQLGRRERWRQLYACARAIAPYGARLFRPPFGHLNLSARLDLLCAGYEVVTWNVVIEDWFAADSQAMAARLEEEIKPGSIVLLHDAIYREWAEDGAPHHDRTHLIEAVELTLRRLRFRFHFVTVPDLLRCGTACRRYWHVERSADWKSLRYRW</sequence>
<evidence type="ECO:0000313" key="3">
    <source>
        <dbReference type="Proteomes" id="UP000031518"/>
    </source>
</evidence>
<dbReference type="GO" id="GO:0045493">
    <property type="term" value="P:xylan catabolic process"/>
    <property type="evidence" value="ECO:0007669"/>
    <property type="project" value="UniProtKB-KW"/>
</dbReference>
<keyword evidence="2" id="KW-0119">Carbohydrate metabolism</keyword>
<dbReference type="PROSITE" id="PS51677">
    <property type="entry name" value="NODB"/>
    <property type="match status" value="1"/>
</dbReference>
<dbReference type="GO" id="GO:0016810">
    <property type="term" value="F:hydrolase activity, acting on carbon-nitrogen (but not peptide) bonds"/>
    <property type="evidence" value="ECO:0007669"/>
    <property type="project" value="InterPro"/>
</dbReference>
<dbReference type="PANTHER" id="PTHR10587">
    <property type="entry name" value="GLYCOSYL TRANSFERASE-RELATED"/>
    <property type="match status" value="1"/>
</dbReference>
<dbReference type="CDD" id="cd10917">
    <property type="entry name" value="CE4_NodB_like_6s_7s"/>
    <property type="match status" value="1"/>
</dbReference>
<gene>
    <name evidence="2" type="ORF">PYK22_01216</name>
</gene>
<name>A0A0B6WVA3_9BACT</name>
<reference evidence="2 3" key="2">
    <citation type="submission" date="2015-01" db="EMBL/GenBank/DDBJ databases">
        <title>Complete genome sequence of Pyrinomonas methylaliphatogenes type strain K22T.</title>
        <authorList>
            <person name="Lee K.C.Y."/>
            <person name="Power J.F."/>
            <person name="Dunfield P.F."/>
            <person name="Morgan X.C."/>
            <person name="Huttenhower C."/>
            <person name="Stott M.B."/>
        </authorList>
    </citation>
    <scope>NUCLEOTIDE SEQUENCE [LARGE SCALE GENOMIC DNA]</scope>
    <source>
        <strain evidence="2 3">K22</strain>
    </source>
</reference>
<dbReference type="EMBL" id="CBXV010000004">
    <property type="protein sequence ID" value="CDM65218.1"/>
    <property type="molecule type" value="Genomic_DNA"/>
</dbReference>
<keyword evidence="2" id="KW-0624">Polysaccharide degradation</keyword>
<dbReference type="SUPFAM" id="SSF88713">
    <property type="entry name" value="Glycoside hydrolase/deacetylase"/>
    <property type="match status" value="1"/>
</dbReference>
<organism evidence="2 3">
    <name type="scientific">Pyrinomonas methylaliphatogenes</name>
    <dbReference type="NCBI Taxonomy" id="454194"/>
    <lineage>
        <taxon>Bacteria</taxon>
        <taxon>Pseudomonadati</taxon>
        <taxon>Acidobacteriota</taxon>
        <taxon>Blastocatellia</taxon>
        <taxon>Blastocatellales</taxon>
        <taxon>Pyrinomonadaceae</taxon>
        <taxon>Pyrinomonas</taxon>
    </lineage>
</organism>
<dbReference type="Proteomes" id="UP000031518">
    <property type="component" value="Unassembled WGS sequence"/>
</dbReference>
<keyword evidence="2" id="KW-0378">Hydrolase</keyword>
<evidence type="ECO:0000313" key="2">
    <source>
        <dbReference type="EMBL" id="CDM65218.1"/>
    </source>
</evidence>
<keyword evidence="2" id="KW-0858">Xylan degradation</keyword>
<dbReference type="GO" id="GO:0016798">
    <property type="term" value="F:hydrolase activity, acting on glycosyl bonds"/>
    <property type="evidence" value="ECO:0007669"/>
    <property type="project" value="UniProtKB-KW"/>
</dbReference>
<dbReference type="STRING" id="454194.PYK22_01216"/>